<dbReference type="Gene3D" id="2.120.10.30">
    <property type="entry name" value="TolB, C-terminal domain"/>
    <property type="match status" value="1"/>
</dbReference>
<name>A0A3E2BNL0_9BACT</name>
<dbReference type="SUPFAM" id="SSF63825">
    <property type="entry name" value="YWTD domain"/>
    <property type="match status" value="1"/>
</dbReference>
<protein>
    <recommendedName>
        <fullName evidence="4">6-bladed beta-propeller</fullName>
    </recommendedName>
</protein>
<gene>
    <name evidence="2" type="ORF">OP8BY_1923</name>
</gene>
<comment type="caution">
    <text evidence="2">The sequence shown here is derived from an EMBL/GenBank/DDBJ whole genome shotgun (WGS) entry which is preliminary data.</text>
</comment>
<dbReference type="InterPro" id="IPR011042">
    <property type="entry name" value="6-blade_b-propeller_TolB-like"/>
</dbReference>
<dbReference type="Proteomes" id="UP000257323">
    <property type="component" value="Unassembled WGS sequence"/>
</dbReference>
<keyword evidence="1" id="KW-0472">Membrane</keyword>
<evidence type="ECO:0000313" key="3">
    <source>
        <dbReference type="Proteomes" id="UP000257323"/>
    </source>
</evidence>
<keyword evidence="1" id="KW-0812">Transmembrane</keyword>
<reference evidence="2 3" key="1">
    <citation type="submission" date="2018-08" db="EMBL/GenBank/DDBJ databases">
        <title>Genome analysis of the thermophilic bacterium of the candidate phylum Aminicenantes from deep subsurface aquifer revealed its physiology and ecological role.</title>
        <authorList>
            <person name="Kadnikov V.V."/>
            <person name="Mardanov A.V."/>
            <person name="Beletsky A.V."/>
            <person name="Karnachuk O.V."/>
            <person name="Ravin N.V."/>
        </authorList>
    </citation>
    <scope>NUCLEOTIDE SEQUENCE [LARGE SCALE GENOMIC DNA]</scope>
    <source>
        <strain evidence="2">BY38</strain>
    </source>
</reference>
<evidence type="ECO:0008006" key="4">
    <source>
        <dbReference type="Google" id="ProtNLM"/>
    </source>
</evidence>
<evidence type="ECO:0000256" key="1">
    <source>
        <dbReference type="SAM" id="Phobius"/>
    </source>
</evidence>
<keyword evidence="1" id="KW-1133">Transmembrane helix</keyword>
<dbReference type="AlphaFoldDB" id="A0A3E2BNL0"/>
<dbReference type="Pfam" id="PF17170">
    <property type="entry name" value="DUF5128"/>
    <property type="match status" value="1"/>
</dbReference>
<feature type="transmembrane region" description="Helical" evidence="1">
    <location>
        <begin position="7"/>
        <end position="25"/>
    </location>
</feature>
<proteinExistence type="predicted"/>
<dbReference type="EMBL" id="QUAH01000004">
    <property type="protein sequence ID" value="RFT16319.1"/>
    <property type="molecule type" value="Genomic_DNA"/>
</dbReference>
<sequence length="365" mass="41436">MRQRGAVLIAIIFVAMLIGIGFFKLHQSTQFEELEFIKEGEEEIFINTRKSGAKLIQEFYLSRWGKYYVLEQDKITEWDASGNLCGEIGSTGQGPGEFTGIIGMGVNEEKIFINDQGRKIIIYSRKGEFLRQFPLDTFLAGNFAASNDDEIIGVTLSSTESGKIGQITGLDAKGRIKYFLQEPKDHGLWTLRFSKEGGVAGGIINPENLPAFIICPAGNGVWLAHNSQYFIRFYDYSGNLVRTIEGPPFSRETTPDISSQRTRNDVHRRNPAPLFSALILDESNRLYVITTSRKRRKQKIYIADIYSEEGNYLLSAKCQAKPKLINNGFLYFISEDREGWPVIKRIKIKNYHEILSRRPTGIHKN</sequence>
<accession>A0A3E2BNL0</accession>
<organism evidence="2 3">
    <name type="scientific">Candidatus Saccharicenans subterraneus</name>
    <dbReference type="NCBI Taxonomy" id="2508984"/>
    <lineage>
        <taxon>Bacteria</taxon>
        <taxon>Candidatus Aminicenantota</taxon>
        <taxon>Candidatus Aminicenantia</taxon>
        <taxon>Candidatus Aminicenantales</taxon>
        <taxon>Candidatus Saccharicenantaceae</taxon>
        <taxon>Candidatus Saccharicenans</taxon>
    </lineage>
</organism>
<evidence type="ECO:0000313" key="2">
    <source>
        <dbReference type="EMBL" id="RFT16319.1"/>
    </source>
</evidence>